<keyword evidence="5 7" id="KW-1133">Transmembrane helix</keyword>
<feature type="transmembrane region" description="Helical" evidence="7">
    <location>
        <begin position="93"/>
        <end position="109"/>
    </location>
</feature>
<dbReference type="InterPro" id="IPR005150">
    <property type="entry name" value="Cellulose_synth"/>
</dbReference>
<evidence type="ECO:0000256" key="6">
    <source>
        <dbReference type="ARBA" id="ARBA00023136"/>
    </source>
</evidence>
<organism evidence="8">
    <name type="scientific">Lagenidium giganteum</name>
    <dbReference type="NCBI Taxonomy" id="4803"/>
    <lineage>
        <taxon>Eukaryota</taxon>
        <taxon>Sar</taxon>
        <taxon>Stramenopiles</taxon>
        <taxon>Oomycota</taxon>
        <taxon>Peronosporomycetes</taxon>
        <taxon>Pythiales</taxon>
        <taxon>Pythiaceae</taxon>
    </lineage>
</organism>
<accession>A0A077B113</accession>
<evidence type="ECO:0000256" key="4">
    <source>
        <dbReference type="ARBA" id="ARBA00022692"/>
    </source>
</evidence>
<protein>
    <submittedName>
        <fullName evidence="8">Cellulose synthase 3</fullName>
    </submittedName>
</protein>
<feature type="transmembrane region" description="Helical" evidence="7">
    <location>
        <begin position="67"/>
        <end position="86"/>
    </location>
</feature>
<evidence type="ECO:0000256" key="1">
    <source>
        <dbReference type="ARBA" id="ARBA00004127"/>
    </source>
</evidence>
<feature type="transmembrane region" description="Helical" evidence="7">
    <location>
        <begin position="36"/>
        <end position="61"/>
    </location>
</feature>
<evidence type="ECO:0000256" key="5">
    <source>
        <dbReference type="ARBA" id="ARBA00022989"/>
    </source>
</evidence>
<dbReference type="EMBL" id="KM025055">
    <property type="protein sequence ID" value="AIK98134.1"/>
    <property type="molecule type" value="mRNA"/>
</dbReference>
<dbReference type="PANTHER" id="PTHR43867:SF8">
    <property type="entry name" value="GLYCOSIDE HYDROLASE FAMILY 8"/>
    <property type="match status" value="1"/>
</dbReference>
<feature type="transmembrane region" description="Helical" evidence="7">
    <location>
        <begin position="1033"/>
        <end position="1051"/>
    </location>
</feature>
<sequence>MALGAVGIIASVVGIIGGLSLSFGGWSSMSLGARSLFIMTQFISAFGMGFTVAYTAIATLSSDTNEWIALGAAGGAGMGLGAIIGFVTAVGPFFLILITGGIIAPYILLFDAYNGANLFGDNRLARQEFVIAFMIIFLLVCMSRSKTQEMENHRFKYVLMSAITGGWMLADGVSRFVGSDATLSSVLFNSFQLSAGAKAAMENIEGSAQLLMFLVWGGVALVGIMNQCAMRWGLVCYNRVGAHAQLGGPVEEALPELPTGATLQAQIPAERVRLVCENCFATVPAGTAFCTECGEAMPSEDADPNVSISQAQMPSVTMNSTTKTPASWQPVPHRAYLSTTSFVDPKLAKGDPSMKDGRSIRFMDAGVQDPDGKMRGYNDNSMAGRNYYEPSFRSFAMSTYSIANRAAEPVETPNIRKYKMSGAGIFHLVYFLSGLTGMFWLYNLVTFYPQEYACTPTAPQLPCMALEQSIRKECYSSKKNEDKITGEGYCIKDVPAGPWIMYSMMVFSEFLNFFLGLLFNFSMWRPIRRGARFLNDFKPPLPKEQWPTVDIFLCHYMEPVTDSMKTLKNCLAMQYPPELLHILILDDGYTKSVWDANNHFKVTVNTKVIEIAGDLRGDVARMMHERVVGPVQDDASLKAWRRQHSSVRELKKEGGKGVQRRDCAVGSLSDDYDYRDRGIPRVTFIGRMKPETHHSKAGNINNALFNEGADGKYLLILDNDMKPHPKFLLAVLPFFFSEGEAVDGGGRQYSDDISWNQVSYVQTPQYFEDTPQLTVMGDPCGHKNTIFFDAVQCGRDGFDSAAFAGTNAVFRRQAFDSIGGIQYGTQTEDAYTGNVLHTSGWDSVYFRKDFEGDAKDRIRLAEGAVPDTVAASMGQRKRWAKGAVQILLMKNESEVDPDWRPPRVPAPDPKPSLAFPRKMFFYDSVFYPFGSLPALCYVTIAIYYLNTGDAPIYAQGYTFLYSFLPVMIARWMLNLLANRAVDNNDVWRAQQTWFSYAFITMLAIFEALQARITGKDKSWSNTGAGQKTSWAEIPNVLMFFTLLVSEFVALIRFFQYENATSPWNYVSAMFFGFWIMSNLYPMVKMSITEYCGWDHTRATFTANVFGSMILVFVVVFVQLWQVYFEGNLMVARGETAKTT</sequence>
<evidence type="ECO:0000256" key="2">
    <source>
        <dbReference type="ARBA" id="ARBA00022676"/>
    </source>
</evidence>
<dbReference type="Pfam" id="PF03552">
    <property type="entry name" value="Cellulose_synt"/>
    <property type="match status" value="2"/>
</dbReference>
<dbReference type="AlphaFoldDB" id="A0A077B113"/>
<keyword evidence="6 7" id="KW-0472">Membrane</keyword>
<dbReference type="SUPFAM" id="SSF53448">
    <property type="entry name" value="Nucleotide-diphospho-sugar transferases"/>
    <property type="match status" value="1"/>
</dbReference>
<evidence type="ECO:0000313" key="8">
    <source>
        <dbReference type="EMBL" id="AIK98134.1"/>
    </source>
</evidence>
<evidence type="ECO:0000256" key="3">
    <source>
        <dbReference type="ARBA" id="ARBA00022679"/>
    </source>
</evidence>
<feature type="transmembrane region" description="Helical" evidence="7">
    <location>
        <begin position="1100"/>
        <end position="1123"/>
    </location>
</feature>
<feature type="transmembrane region" description="Helical" evidence="7">
    <location>
        <begin position="1063"/>
        <end position="1080"/>
    </location>
</feature>
<feature type="transmembrane region" description="Helical" evidence="7">
    <location>
        <begin position="952"/>
        <end position="973"/>
    </location>
</feature>
<dbReference type="Gene3D" id="3.90.550.10">
    <property type="entry name" value="Spore Coat Polysaccharide Biosynthesis Protein SpsA, Chain A"/>
    <property type="match status" value="2"/>
</dbReference>
<feature type="transmembrane region" description="Helical" evidence="7">
    <location>
        <begin position="210"/>
        <end position="229"/>
    </location>
</feature>
<feature type="transmembrane region" description="Helical" evidence="7">
    <location>
        <begin position="157"/>
        <end position="177"/>
    </location>
</feature>
<feature type="transmembrane region" description="Helical" evidence="7">
    <location>
        <begin position="129"/>
        <end position="145"/>
    </location>
</feature>
<gene>
    <name evidence="8" type="primary">CesA3</name>
</gene>
<feature type="transmembrane region" description="Helical" evidence="7">
    <location>
        <begin position="423"/>
        <end position="442"/>
    </location>
</feature>
<dbReference type="GO" id="GO:0016020">
    <property type="term" value="C:membrane"/>
    <property type="evidence" value="ECO:0007669"/>
    <property type="project" value="InterPro"/>
</dbReference>
<dbReference type="PANTHER" id="PTHR43867">
    <property type="entry name" value="CELLULOSE SYNTHASE CATALYTIC SUBUNIT A [UDP-FORMING]"/>
    <property type="match status" value="1"/>
</dbReference>
<keyword evidence="3" id="KW-0808">Transferase</keyword>
<feature type="transmembrane region" description="Helical" evidence="7">
    <location>
        <begin position="499"/>
        <end position="519"/>
    </location>
</feature>
<feature type="transmembrane region" description="Helical" evidence="7">
    <location>
        <begin position="993"/>
        <end position="1013"/>
    </location>
</feature>
<dbReference type="InterPro" id="IPR050321">
    <property type="entry name" value="Glycosyltr_2/OpgH_subfam"/>
</dbReference>
<evidence type="ECO:0000256" key="7">
    <source>
        <dbReference type="SAM" id="Phobius"/>
    </source>
</evidence>
<dbReference type="GO" id="GO:0030244">
    <property type="term" value="P:cellulose biosynthetic process"/>
    <property type="evidence" value="ECO:0007669"/>
    <property type="project" value="InterPro"/>
</dbReference>
<proteinExistence type="evidence at transcript level"/>
<dbReference type="GO" id="GO:0016760">
    <property type="term" value="F:cellulose synthase (UDP-forming) activity"/>
    <property type="evidence" value="ECO:0007669"/>
    <property type="project" value="InterPro"/>
</dbReference>
<feature type="transmembrane region" description="Helical" evidence="7">
    <location>
        <begin position="6"/>
        <end position="24"/>
    </location>
</feature>
<dbReference type="InterPro" id="IPR029044">
    <property type="entry name" value="Nucleotide-diphossugar_trans"/>
</dbReference>
<keyword evidence="4 7" id="KW-0812">Transmembrane</keyword>
<dbReference type="GO" id="GO:0012505">
    <property type="term" value="C:endomembrane system"/>
    <property type="evidence" value="ECO:0007669"/>
    <property type="project" value="UniProtKB-SubCell"/>
</dbReference>
<reference evidence="8" key="1">
    <citation type="journal article" date="2014" name="Appl. Environ. Microbiol.">
        <title>Transcriptome Analysis of the Entomopathogenic Oomycete Lagenidium giganteum Reveals Putative Virulence Factors.</title>
        <authorList>
            <person name="Quiroz Velasquez P.F."/>
            <person name="Abiff S.K."/>
            <person name="Fins K.C."/>
            <person name="Conway Q.B."/>
            <person name="Salazar N.C."/>
            <person name="Delgado A.P."/>
            <person name="Dawes J.K."/>
            <person name="Douma L.G."/>
            <person name="Tartar A."/>
        </authorList>
    </citation>
    <scope>NUCLEOTIDE SEQUENCE</scope>
    <source>
        <strain evidence="8">ARSEF 373</strain>
    </source>
</reference>
<comment type="subcellular location">
    <subcellularLocation>
        <location evidence="1">Endomembrane system</location>
        <topology evidence="1">Multi-pass membrane protein</topology>
    </subcellularLocation>
</comment>
<keyword evidence="2" id="KW-0328">Glycosyltransferase</keyword>
<feature type="transmembrane region" description="Helical" evidence="7">
    <location>
        <begin position="925"/>
        <end position="946"/>
    </location>
</feature>
<name>A0A077B113_9STRA</name>